<reference evidence="2" key="1">
    <citation type="submission" date="2023-05" db="EMBL/GenBank/DDBJ databases">
        <title>Nepenthes gracilis genome sequencing.</title>
        <authorList>
            <person name="Fukushima K."/>
        </authorList>
    </citation>
    <scope>NUCLEOTIDE SEQUENCE</scope>
    <source>
        <strain evidence="2">SING2019-196</strain>
    </source>
</reference>
<gene>
    <name evidence="2" type="ORF">Nepgr_023971</name>
</gene>
<feature type="transmembrane region" description="Helical" evidence="1">
    <location>
        <begin position="80"/>
        <end position="100"/>
    </location>
</feature>
<protein>
    <submittedName>
        <fullName evidence="2">Uncharacterized protein</fullName>
    </submittedName>
</protein>
<keyword evidence="1" id="KW-0472">Membrane</keyword>
<name>A0AAD3T1Z2_NEPGR</name>
<sequence length="114" mass="12165">MGAVHPENDSSLISGAAGVKASLLKMECREVGKYLVVDALAPTLILSPMPRHLMLCGIVLLGCATKHSGLYIFGDLVIKGIFAVLRLLLLLFGRIGWLLCDSQSGLLACFNLPN</sequence>
<keyword evidence="1" id="KW-0812">Transmembrane</keyword>
<proteinExistence type="predicted"/>
<dbReference type="Proteomes" id="UP001279734">
    <property type="component" value="Unassembled WGS sequence"/>
</dbReference>
<comment type="caution">
    <text evidence="2">The sequence shown here is derived from an EMBL/GenBank/DDBJ whole genome shotgun (WGS) entry which is preliminary data.</text>
</comment>
<evidence type="ECO:0000313" key="2">
    <source>
        <dbReference type="EMBL" id="GMH22128.1"/>
    </source>
</evidence>
<dbReference type="EMBL" id="BSYO01000024">
    <property type="protein sequence ID" value="GMH22128.1"/>
    <property type="molecule type" value="Genomic_DNA"/>
</dbReference>
<evidence type="ECO:0000313" key="3">
    <source>
        <dbReference type="Proteomes" id="UP001279734"/>
    </source>
</evidence>
<accession>A0AAD3T1Z2</accession>
<organism evidence="2 3">
    <name type="scientific">Nepenthes gracilis</name>
    <name type="common">Slender pitcher plant</name>
    <dbReference type="NCBI Taxonomy" id="150966"/>
    <lineage>
        <taxon>Eukaryota</taxon>
        <taxon>Viridiplantae</taxon>
        <taxon>Streptophyta</taxon>
        <taxon>Embryophyta</taxon>
        <taxon>Tracheophyta</taxon>
        <taxon>Spermatophyta</taxon>
        <taxon>Magnoliopsida</taxon>
        <taxon>eudicotyledons</taxon>
        <taxon>Gunneridae</taxon>
        <taxon>Pentapetalae</taxon>
        <taxon>Caryophyllales</taxon>
        <taxon>Nepenthaceae</taxon>
        <taxon>Nepenthes</taxon>
    </lineage>
</organism>
<keyword evidence="3" id="KW-1185">Reference proteome</keyword>
<dbReference type="AlphaFoldDB" id="A0AAD3T1Z2"/>
<keyword evidence="1" id="KW-1133">Transmembrane helix</keyword>
<evidence type="ECO:0000256" key="1">
    <source>
        <dbReference type="SAM" id="Phobius"/>
    </source>
</evidence>